<reference evidence="1" key="1">
    <citation type="submission" date="2023-11" db="EMBL/GenBank/DDBJ databases">
        <authorList>
            <person name="Poullet M."/>
        </authorList>
    </citation>
    <scope>NUCLEOTIDE SEQUENCE</scope>
    <source>
        <strain evidence="1">E1834</strain>
    </source>
</reference>
<dbReference type="Proteomes" id="UP001497535">
    <property type="component" value="Unassembled WGS sequence"/>
</dbReference>
<comment type="caution">
    <text evidence="1">The sequence shown here is derived from an EMBL/GenBank/DDBJ whole genome shotgun (WGS) entry which is preliminary data.</text>
</comment>
<name>A0ACB0YX43_MELEN</name>
<gene>
    <name evidence="1" type="ORF">MENTE1834_LOCUS17576</name>
</gene>
<keyword evidence="2" id="KW-1185">Reference proteome</keyword>
<organism evidence="1 2">
    <name type="scientific">Meloidogyne enterolobii</name>
    <name type="common">Root-knot nematode worm</name>
    <name type="synonym">Meloidogyne mayaguensis</name>
    <dbReference type="NCBI Taxonomy" id="390850"/>
    <lineage>
        <taxon>Eukaryota</taxon>
        <taxon>Metazoa</taxon>
        <taxon>Ecdysozoa</taxon>
        <taxon>Nematoda</taxon>
        <taxon>Chromadorea</taxon>
        <taxon>Rhabditida</taxon>
        <taxon>Tylenchina</taxon>
        <taxon>Tylenchomorpha</taxon>
        <taxon>Tylenchoidea</taxon>
        <taxon>Meloidogynidae</taxon>
        <taxon>Meloidogyninae</taxon>
        <taxon>Meloidogyne</taxon>
    </lineage>
</organism>
<proteinExistence type="predicted"/>
<evidence type="ECO:0000313" key="1">
    <source>
        <dbReference type="EMBL" id="CAK5066482.1"/>
    </source>
</evidence>
<accession>A0ACB0YX43</accession>
<protein>
    <submittedName>
        <fullName evidence="1">Uncharacterized protein</fullName>
    </submittedName>
</protein>
<dbReference type="EMBL" id="CAVMJV010000020">
    <property type="protein sequence ID" value="CAK5066482.1"/>
    <property type="molecule type" value="Genomic_DNA"/>
</dbReference>
<sequence>MYQKYQIRSSSKRWFVIRLFKSIKIFFLISSGFQFLFKKSSKKYATSKNKNTNNIFFKK</sequence>
<evidence type="ECO:0000313" key="2">
    <source>
        <dbReference type="Proteomes" id="UP001497535"/>
    </source>
</evidence>